<accession>A0A542YTM5</accession>
<dbReference type="SMART" id="SM00354">
    <property type="entry name" value="HTH_LACI"/>
    <property type="match status" value="1"/>
</dbReference>
<dbReference type="Pfam" id="PF00356">
    <property type="entry name" value="LacI"/>
    <property type="match status" value="1"/>
</dbReference>
<dbReference type="RefSeq" id="WP_141785448.1">
    <property type="nucleotide sequence ID" value="NZ_BAAAIK010000011.1"/>
</dbReference>
<name>A0A542YTM5_9MICO</name>
<dbReference type="InterPro" id="IPR010982">
    <property type="entry name" value="Lambda_DNA-bd_dom_sf"/>
</dbReference>
<gene>
    <name evidence="5" type="ORF">FB467_2596</name>
</gene>
<dbReference type="PANTHER" id="PTHR30146:SF109">
    <property type="entry name" value="HTH-TYPE TRANSCRIPTIONAL REGULATOR GALS"/>
    <property type="match status" value="1"/>
</dbReference>
<dbReference type="Gene3D" id="1.10.260.40">
    <property type="entry name" value="lambda repressor-like DNA-binding domains"/>
    <property type="match status" value="1"/>
</dbReference>
<dbReference type="Pfam" id="PF13377">
    <property type="entry name" value="Peripla_BP_3"/>
    <property type="match status" value="1"/>
</dbReference>
<sequence>MGSTSPDDADRAPTIYDVARRAGVAPSTVSRAFARPGRVSTATAQKIRAVAEEIGYRANPIARALSTHRSGMIALVVPDITNPVNFPVIRGAETTAAEAGYTLVLADSRESGERERAALDRVAGSVEGVLLTSSRMSDAAVRTLTKRGPVVVLNRAITGIPSVVTDNPRGVRRAMEHLGSLGHHTITYLAGPEASWVDGMRWRAVREASLELLLTAHRIGPLVPTVAGGARAVQRWLERPTSAVLAYNDQMAIGFMQGLRERGIVVPDQVSVVGFDNILAADWVTPTLTTVASPLRAMGATAAQHLIAMIGGAKPHAQAPVVLPVRLTVRGSTGPRARS</sequence>
<dbReference type="PROSITE" id="PS50932">
    <property type="entry name" value="HTH_LACI_2"/>
    <property type="match status" value="1"/>
</dbReference>
<dbReference type="Proteomes" id="UP000319516">
    <property type="component" value="Unassembled WGS sequence"/>
</dbReference>
<keyword evidence="3" id="KW-0804">Transcription</keyword>
<feature type="domain" description="HTH lacI-type" evidence="4">
    <location>
        <begin position="13"/>
        <end position="67"/>
    </location>
</feature>
<dbReference type="InterPro" id="IPR028082">
    <property type="entry name" value="Peripla_BP_I"/>
</dbReference>
<dbReference type="CDD" id="cd06267">
    <property type="entry name" value="PBP1_LacI_sugar_binding-like"/>
    <property type="match status" value="1"/>
</dbReference>
<evidence type="ECO:0000313" key="5">
    <source>
        <dbReference type="EMBL" id="TQL51450.1"/>
    </source>
</evidence>
<keyword evidence="1" id="KW-0805">Transcription regulation</keyword>
<dbReference type="PANTHER" id="PTHR30146">
    <property type="entry name" value="LACI-RELATED TRANSCRIPTIONAL REPRESSOR"/>
    <property type="match status" value="1"/>
</dbReference>
<evidence type="ECO:0000256" key="3">
    <source>
        <dbReference type="ARBA" id="ARBA00023163"/>
    </source>
</evidence>
<reference evidence="5 6" key="1">
    <citation type="submission" date="2019-06" db="EMBL/GenBank/DDBJ databases">
        <title>Sequencing the genomes of 1000 actinobacteria strains.</title>
        <authorList>
            <person name="Klenk H.-P."/>
        </authorList>
    </citation>
    <scope>NUCLEOTIDE SEQUENCE [LARGE SCALE GENOMIC DNA]</scope>
    <source>
        <strain evidence="5 6">DSM 12335</strain>
    </source>
</reference>
<dbReference type="GO" id="GO:0003700">
    <property type="term" value="F:DNA-binding transcription factor activity"/>
    <property type="evidence" value="ECO:0007669"/>
    <property type="project" value="TreeGrafter"/>
</dbReference>
<organism evidence="5 6">
    <name type="scientific">Ornithinicoccus hortensis</name>
    <dbReference type="NCBI Taxonomy" id="82346"/>
    <lineage>
        <taxon>Bacteria</taxon>
        <taxon>Bacillati</taxon>
        <taxon>Actinomycetota</taxon>
        <taxon>Actinomycetes</taxon>
        <taxon>Micrococcales</taxon>
        <taxon>Intrasporangiaceae</taxon>
        <taxon>Ornithinicoccus</taxon>
    </lineage>
</organism>
<dbReference type="SUPFAM" id="SSF47413">
    <property type="entry name" value="lambda repressor-like DNA-binding domains"/>
    <property type="match status" value="1"/>
</dbReference>
<evidence type="ECO:0000313" key="6">
    <source>
        <dbReference type="Proteomes" id="UP000319516"/>
    </source>
</evidence>
<dbReference type="SUPFAM" id="SSF53822">
    <property type="entry name" value="Periplasmic binding protein-like I"/>
    <property type="match status" value="1"/>
</dbReference>
<dbReference type="OrthoDB" id="3258243at2"/>
<dbReference type="Gene3D" id="3.40.50.2300">
    <property type="match status" value="2"/>
</dbReference>
<dbReference type="InterPro" id="IPR000843">
    <property type="entry name" value="HTH_LacI"/>
</dbReference>
<dbReference type="InterPro" id="IPR046335">
    <property type="entry name" value="LacI/GalR-like_sensor"/>
</dbReference>
<comment type="caution">
    <text evidence="5">The sequence shown here is derived from an EMBL/GenBank/DDBJ whole genome shotgun (WGS) entry which is preliminary data.</text>
</comment>
<dbReference type="EMBL" id="VFOP01000001">
    <property type="protein sequence ID" value="TQL51450.1"/>
    <property type="molecule type" value="Genomic_DNA"/>
</dbReference>
<keyword evidence="2" id="KW-0238">DNA-binding</keyword>
<dbReference type="AlphaFoldDB" id="A0A542YTM5"/>
<keyword evidence="6" id="KW-1185">Reference proteome</keyword>
<evidence type="ECO:0000259" key="4">
    <source>
        <dbReference type="PROSITE" id="PS50932"/>
    </source>
</evidence>
<dbReference type="GO" id="GO:0000976">
    <property type="term" value="F:transcription cis-regulatory region binding"/>
    <property type="evidence" value="ECO:0007669"/>
    <property type="project" value="TreeGrafter"/>
</dbReference>
<dbReference type="CDD" id="cd01392">
    <property type="entry name" value="HTH_LacI"/>
    <property type="match status" value="1"/>
</dbReference>
<evidence type="ECO:0000256" key="2">
    <source>
        <dbReference type="ARBA" id="ARBA00023125"/>
    </source>
</evidence>
<protein>
    <submittedName>
        <fullName evidence="5">LacI family transcriptional regulator</fullName>
    </submittedName>
</protein>
<proteinExistence type="predicted"/>
<evidence type="ECO:0000256" key="1">
    <source>
        <dbReference type="ARBA" id="ARBA00023015"/>
    </source>
</evidence>